<comment type="caution">
    <text evidence="3">The sequence shown here is derived from an EMBL/GenBank/DDBJ whole genome shotgun (WGS) entry which is preliminary data.</text>
</comment>
<protein>
    <submittedName>
        <fullName evidence="3">Carboxymuconolactone decarboxylase family protein</fullName>
    </submittedName>
</protein>
<feature type="domain" description="Carboxymuconolactone decarboxylase-like" evidence="2">
    <location>
        <begin position="164"/>
        <end position="228"/>
    </location>
</feature>
<dbReference type="PANTHER" id="PTHR33570:SF2">
    <property type="entry name" value="CARBOXYMUCONOLACTONE DECARBOXYLASE-LIKE DOMAIN-CONTAINING PROTEIN"/>
    <property type="match status" value="1"/>
</dbReference>
<sequence length="256" mass="29002">MKVTSSRPVPIMRLKNIFRTANIFVGLVLFISCQSIAQQATSDNALSNQEKSMIKIASHTAQGNLSQLKDVLHEGLDHKLTVNEAKEVLVHLYAYAGFPRSIRGLQTLLVVLEERTAKGIEDEWGPEATTIDDSRSKYERGKTILEELVGRPLDGKPEYQKFSPEMDRFLKEHLFADIFERDVLTYKQRELVTISVIASLGSLKPMLRSHLNLSLNVGWQAEQLKEFTETLVITTTEDNVFATKTVLTEVLKRRTE</sequence>
<keyword evidence="1" id="KW-0732">Signal</keyword>
<dbReference type="Proteomes" id="UP001255246">
    <property type="component" value="Unassembled WGS sequence"/>
</dbReference>
<keyword evidence="4" id="KW-1185">Reference proteome</keyword>
<dbReference type="PANTHER" id="PTHR33570">
    <property type="entry name" value="4-CARBOXYMUCONOLACTONE DECARBOXYLASE FAMILY PROTEIN"/>
    <property type="match status" value="1"/>
</dbReference>
<dbReference type="EMBL" id="JAVRHR010000002">
    <property type="protein sequence ID" value="MDT0607620.1"/>
    <property type="molecule type" value="Genomic_DNA"/>
</dbReference>
<evidence type="ECO:0000313" key="3">
    <source>
        <dbReference type="EMBL" id="MDT0607620.1"/>
    </source>
</evidence>
<reference evidence="3 4" key="1">
    <citation type="submission" date="2023-09" db="EMBL/GenBank/DDBJ databases">
        <authorList>
            <person name="Rey-Velasco X."/>
        </authorList>
    </citation>
    <scope>NUCLEOTIDE SEQUENCE [LARGE SCALE GENOMIC DNA]</scope>
    <source>
        <strain evidence="3 4">F388</strain>
    </source>
</reference>
<dbReference type="RefSeq" id="WP_311351514.1">
    <property type="nucleotide sequence ID" value="NZ_JAVRHR010000002.1"/>
</dbReference>
<dbReference type="SUPFAM" id="SSF69118">
    <property type="entry name" value="AhpD-like"/>
    <property type="match status" value="1"/>
</dbReference>
<dbReference type="Pfam" id="PF02627">
    <property type="entry name" value="CMD"/>
    <property type="match status" value="1"/>
</dbReference>
<evidence type="ECO:0000256" key="1">
    <source>
        <dbReference type="SAM" id="SignalP"/>
    </source>
</evidence>
<gene>
    <name evidence="3" type="ORF">RM706_11285</name>
</gene>
<proteinExistence type="predicted"/>
<evidence type="ECO:0000313" key="4">
    <source>
        <dbReference type="Proteomes" id="UP001255246"/>
    </source>
</evidence>
<dbReference type="InterPro" id="IPR052512">
    <property type="entry name" value="4CMD/NDH-1_regulator"/>
</dbReference>
<organism evidence="3 4">
    <name type="scientific">Croceitalea rosinachiae</name>
    <dbReference type="NCBI Taxonomy" id="3075596"/>
    <lineage>
        <taxon>Bacteria</taxon>
        <taxon>Pseudomonadati</taxon>
        <taxon>Bacteroidota</taxon>
        <taxon>Flavobacteriia</taxon>
        <taxon>Flavobacteriales</taxon>
        <taxon>Flavobacteriaceae</taxon>
        <taxon>Croceitalea</taxon>
    </lineage>
</organism>
<feature type="signal peptide" evidence="1">
    <location>
        <begin position="1"/>
        <end position="37"/>
    </location>
</feature>
<dbReference type="InterPro" id="IPR003779">
    <property type="entry name" value="CMD-like"/>
</dbReference>
<feature type="chain" id="PRO_5047494361" evidence="1">
    <location>
        <begin position="38"/>
        <end position="256"/>
    </location>
</feature>
<dbReference type="InterPro" id="IPR029032">
    <property type="entry name" value="AhpD-like"/>
</dbReference>
<accession>A0ABU3ACL8</accession>
<dbReference type="Gene3D" id="1.20.1290.10">
    <property type="entry name" value="AhpD-like"/>
    <property type="match status" value="1"/>
</dbReference>
<dbReference type="PROSITE" id="PS51257">
    <property type="entry name" value="PROKAR_LIPOPROTEIN"/>
    <property type="match status" value="1"/>
</dbReference>
<name>A0ABU3ACL8_9FLAO</name>
<evidence type="ECO:0000259" key="2">
    <source>
        <dbReference type="Pfam" id="PF02627"/>
    </source>
</evidence>